<proteinExistence type="predicted"/>
<protein>
    <submittedName>
        <fullName evidence="1">Uncharacterized protein</fullName>
    </submittedName>
</protein>
<organism evidence="1">
    <name type="scientific">Micrurus spixii</name>
    <name type="common">Amazon coral snake</name>
    <dbReference type="NCBI Taxonomy" id="129469"/>
    <lineage>
        <taxon>Eukaryota</taxon>
        <taxon>Metazoa</taxon>
        <taxon>Chordata</taxon>
        <taxon>Craniata</taxon>
        <taxon>Vertebrata</taxon>
        <taxon>Euteleostomi</taxon>
        <taxon>Lepidosauria</taxon>
        <taxon>Squamata</taxon>
        <taxon>Bifurcata</taxon>
        <taxon>Unidentata</taxon>
        <taxon>Episquamata</taxon>
        <taxon>Toxicofera</taxon>
        <taxon>Serpentes</taxon>
        <taxon>Colubroidea</taxon>
        <taxon>Elapidae</taxon>
        <taxon>Elapinae</taxon>
        <taxon>Micrurus</taxon>
    </lineage>
</organism>
<reference evidence="1" key="2">
    <citation type="submission" date="2017-11" db="EMBL/GenBank/DDBJ databases">
        <title>Coralsnake Venomics: Analyses of Venom Gland Transcriptomes and Proteomes of Six Brazilian Taxa.</title>
        <authorList>
            <person name="Aird S.D."/>
            <person name="Jorge da Silva N."/>
            <person name="Qiu L."/>
            <person name="Villar-Briones A."/>
            <person name="Aparecida-Saddi V."/>
            <person name="Campos-Telles M.P."/>
            <person name="Grau M."/>
            <person name="Mikheyev A.S."/>
        </authorList>
    </citation>
    <scope>NUCLEOTIDE SEQUENCE</scope>
    <source>
        <tissue evidence="1">Venom_gland</tissue>
    </source>
</reference>
<evidence type="ECO:0000313" key="1">
    <source>
        <dbReference type="EMBL" id="LAB40103.1"/>
    </source>
</evidence>
<accession>A0A2D4N537</accession>
<name>A0A2D4N537_9SAUR</name>
<dbReference type="EMBL" id="IACM01146228">
    <property type="protein sequence ID" value="LAB40103.1"/>
    <property type="molecule type" value="Transcribed_RNA"/>
</dbReference>
<dbReference type="AlphaFoldDB" id="A0A2D4N537"/>
<sequence>MTSNGDQSDYKTCIRVDGPAALSQLCYATEIGGTTMKKSMLRTGTALVSSFGVVQSQNAAGLSVNVVHLYLIRTLAQSSIYLLRCIGRKIRACYKMLQC</sequence>
<reference evidence="1" key="1">
    <citation type="submission" date="2017-07" db="EMBL/GenBank/DDBJ databases">
        <authorList>
            <person name="Mikheyev A."/>
            <person name="Grau M."/>
        </authorList>
    </citation>
    <scope>NUCLEOTIDE SEQUENCE</scope>
    <source>
        <tissue evidence="1">Venom_gland</tissue>
    </source>
</reference>